<dbReference type="PANTHER" id="PTHR45657:SF19">
    <property type="entry name" value="PHOSPHATIDYLINOSITOL_PHOSPHATIDYLCHOLINE TRANSFER PROTEIN SFH2"/>
    <property type="match status" value="1"/>
</dbReference>
<feature type="transmembrane region" description="Helical" evidence="11">
    <location>
        <begin position="418"/>
        <end position="437"/>
    </location>
</feature>
<name>A0A8T1YER9_ARASU</name>
<evidence type="ECO:0000256" key="4">
    <source>
        <dbReference type="ARBA" id="ARBA00022475"/>
    </source>
</evidence>
<keyword evidence="4" id="KW-1003">Cell membrane</keyword>
<evidence type="ECO:0000256" key="11">
    <source>
        <dbReference type="SAM" id="Phobius"/>
    </source>
</evidence>
<keyword evidence="7 10" id="KW-0175">Coiled coil</keyword>
<gene>
    <name evidence="13" type="ORF">ISN44_As12g001070</name>
</gene>
<dbReference type="PANTHER" id="PTHR45657">
    <property type="entry name" value="CRAL-TRIO DOMAIN-CONTAINING PROTEIN YKL091C-RELATED"/>
    <property type="match status" value="1"/>
</dbReference>
<comment type="caution">
    <text evidence="13">The sequence shown here is derived from an EMBL/GenBank/DDBJ whole genome shotgun (WGS) entry which is preliminary data.</text>
</comment>
<keyword evidence="11" id="KW-1133">Transmembrane helix</keyword>
<dbReference type="CDD" id="cd00170">
    <property type="entry name" value="SEC14"/>
    <property type="match status" value="1"/>
</dbReference>
<evidence type="ECO:0000256" key="2">
    <source>
        <dbReference type="ARBA" id="ARBA00004395"/>
    </source>
</evidence>
<keyword evidence="3" id="KW-0813">Transport</keyword>
<comment type="similarity">
    <text evidence="9">Belongs to the SFH family.</text>
</comment>
<keyword evidence="5" id="KW-0653">Protein transport</keyword>
<dbReference type="GO" id="GO:0005886">
    <property type="term" value="C:plasma membrane"/>
    <property type="evidence" value="ECO:0007669"/>
    <property type="project" value="UniProtKB-SubCell"/>
</dbReference>
<evidence type="ECO:0000259" key="12">
    <source>
        <dbReference type="PROSITE" id="PS50191"/>
    </source>
</evidence>
<accession>A0A8T1YER9</accession>
<dbReference type="SMART" id="SM01100">
    <property type="entry name" value="CRAL_TRIO_N"/>
    <property type="match status" value="1"/>
</dbReference>
<protein>
    <submittedName>
        <fullName evidence="13">CRAL-TRIO lipid binding domain</fullName>
    </submittedName>
</protein>
<dbReference type="InterPro" id="IPR011074">
    <property type="entry name" value="CRAL/TRIO_N_dom"/>
</dbReference>
<evidence type="ECO:0000256" key="9">
    <source>
        <dbReference type="ARBA" id="ARBA00038020"/>
    </source>
</evidence>
<evidence type="ECO:0000256" key="7">
    <source>
        <dbReference type="ARBA" id="ARBA00023054"/>
    </source>
</evidence>
<dbReference type="AlphaFoldDB" id="A0A8T1YER9"/>
<evidence type="ECO:0000256" key="1">
    <source>
        <dbReference type="ARBA" id="ARBA00004202"/>
    </source>
</evidence>
<evidence type="ECO:0000256" key="3">
    <source>
        <dbReference type="ARBA" id="ARBA00022448"/>
    </source>
</evidence>
<dbReference type="InterPro" id="IPR001251">
    <property type="entry name" value="CRAL-TRIO_dom"/>
</dbReference>
<evidence type="ECO:0000313" key="13">
    <source>
        <dbReference type="EMBL" id="KAG7544525.1"/>
    </source>
</evidence>
<evidence type="ECO:0000256" key="10">
    <source>
        <dbReference type="SAM" id="Coils"/>
    </source>
</evidence>
<organism evidence="13 14">
    <name type="scientific">Arabidopsis suecica</name>
    <name type="common">Swedish thale-cress</name>
    <name type="synonym">Cardaminopsis suecica</name>
    <dbReference type="NCBI Taxonomy" id="45249"/>
    <lineage>
        <taxon>Eukaryota</taxon>
        <taxon>Viridiplantae</taxon>
        <taxon>Streptophyta</taxon>
        <taxon>Embryophyta</taxon>
        <taxon>Tracheophyta</taxon>
        <taxon>Spermatophyta</taxon>
        <taxon>Magnoliopsida</taxon>
        <taxon>eudicotyledons</taxon>
        <taxon>Gunneridae</taxon>
        <taxon>Pentapetalae</taxon>
        <taxon>rosids</taxon>
        <taxon>malvids</taxon>
        <taxon>Brassicales</taxon>
        <taxon>Brassicaceae</taxon>
        <taxon>Camelineae</taxon>
        <taxon>Arabidopsis</taxon>
    </lineage>
</organism>
<comment type="subcellular location">
    <subcellularLocation>
        <location evidence="1">Cell membrane</location>
        <topology evidence="1">Peripheral membrane protein</topology>
    </subcellularLocation>
    <subcellularLocation>
        <location evidence="2">Golgi apparatus membrane</location>
        <topology evidence="2">Peripheral membrane protein</topology>
    </subcellularLocation>
</comment>
<dbReference type="FunFam" id="1.10.8.20:FF:000006">
    <property type="entry name" value="Phosphatidylinositol/phosphatidylcholine transfer protein SFH3"/>
    <property type="match status" value="1"/>
</dbReference>
<dbReference type="OrthoDB" id="1434354at2759"/>
<proteinExistence type="inferred from homology"/>
<evidence type="ECO:0000256" key="6">
    <source>
        <dbReference type="ARBA" id="ARBA00023034"/>
    </source>
</evidence>
<feature type="domain" description="CRAL-TRIO" evidence="12">
    <location>
        <begin position="138"/>
        <end position="312"/>
    </location>
</feature>
<dbReference type="Pfam" id="PF00650">
    <property type="entry name" value="CRAL_TRIO"/>
    <property type="match status" value="1"/>
</dbReference>
<dbReference type="EMBL" id="JAEFBJ010000012">
    <property type="protein sequence ID" value="KAG7544525.1"/>
    <property type="molecule type" value="Genomic_DNA"/>
</dbReference>
<keyword evidence="11" id="KW-0812">Transmembrane</keyword>
<sequence length="550" mass="63633">MADTMVAHLDRHNKIDVEISEDDNRLTKLCSLKKKAINATNKFKHSMTKKGRRHSRVACVSIVDEIDTEELQAVDAFRQALILDELLPSKHDDHHMMLRFLRARKFDMEKAKQMWSDMLNWRKEYGADTIMEDFDFKEIDEVVQYYPQGYHGVDKEGRPIYIERLGQVDATKLMKVTTIDRYVKYHVKEFEKTFNIKFPACSIAAKRHIDQSTTILDVQGVGLNNFNKAAKDLLQSIQKIDNDNYPETLNRMFIINAGYGFRLLWSTVKSFLDPKTTAKIHVLGNKYQTKLLEIIEANELPEFLGGKCTCADKGGCMRSDKGPWNDPEIFKLVQNGEGRCLRRSLSGIEEKTISEYNNETKKCEPEETYKQSAEEKEKKFIDKNVDSADWPTKLNKANNNSTELKDVYSAVNPLERRGYLYGSVMALLMGIVGVMRLTKNMPRKLTEANVYSREGSAVYQDGVTVMSRQEYMAMVKKMTDLEEKCKSMEAQAAFSMEREKILDAALRRVEQLELQLSETNKALDETMTRQHEIMAYIEKKKKKKRKFLLF</sequence>
<keyword evidence="8 11" id="KW-0472">Membrane</keyword>
<evidence type="ECO:0000256" key="8">
    <source>
        <dbReference type="ARBA" id="ARBA00023136"/>
    </source>
</evidence>
<dbReference type="Proteomes" id="UP000694251">
    <property type="component" value="Chromosome 12"/>
</dbReference>
<evidence type="ECO:0000313" key="14">
    <source>
        <dbReference type="Proteomes" id="UP000694251"/>
    </source>
</evidence>
<dbReference type="PROSITE" id="PS50191">
    <property type="entry name" value="CRAL_TRIO"/>
    <property type="match status" value="1"/>
</dbReference>
<reference evidence="13 14" key="1">
    <citation type="submission" date="2020-12" db="EMBL/GenBank/DDBJ databases">
        <title>Concerted genomic and epigenomic changes stabilize Arabidopsis allopolyploids.</title>
        <authorList>
            <person name="Chen Z."/>
        </authorList>
    </citation>
    <scope>NUCLEOTIDE SEQUENCE [LARGE SCALE GENOMIC DNA]</scope>
    <source>
        <strain evidence="13">As9502</strain>
        <tissue evidence="13">Leaf</tissue>
    </source>
</reference>
<dbReference type="Pfam" id="PF03765">
    <property type="entry name" value="CRAL_TRIO_N"/>
    <property type="match status" value="1"/>
</dbReference>
<feature type="coiled-coil region" evidence="10">
    <location>
        <begin position="471"/>
        <end position="529"/>
    </location>
</feature>
<dbReference type="FunFam" id="3.40.525.10:FF:000011">
    <property type="entry name" value="SEC14 cytosolic factor"/>
    <property type="match status" value="1"/>
</dbReference>
<keyword evidence="14" id="KW-1185">Reference proteome</keyword>
<dbReference type="SMART" id="SM00516">
    <property type="entry name" value="SEC14"/>
    <property type="match status" value="1"/>
</dbReference>
<dbReference type="InterPro" id="IPR051026">
    <property type="entry name" value="PI/PC_transfer"/>
</dbReference>
<evidence type="ECO:0000256" key="5">
    <source>
        <dbReference type="ARBA" id="ARBA00022927"/>
    </source>
</evidence>
<dbReference type="GO" id="GO:0015031">
    <property type="term" value="P:protein transport"/>
    <property type="evidence" value="ECO:0007669"/>
    <property type="project" value="UniProtKB-KW"/>
</dbReference>
<dbReference type="GO" id="GO:0000139">
    <property type="term" value="C:Golgi membrane"/>
    <property type="evidence" value="ECO:0007669"/>
    <property type="project" value="UniProtKB-SubCell"/>
</dbReference>
<keyword evidence="6" id="KW-0333">Golgi apparatus</keyword>